<evidence type="ECO:0000256" key="16">
    <source>
        <dbReference type="SAM" id="Phobius"/>
    </source>
</evidence>
<evidence type="ECO:0000259" key="17">
    <source>
        <dbReference type="Pfam" id="PF02563"/>
    </source>
</evidence>
<keyword evidence="5" id="KW-0762">Sugar transport</keyword>
<evidence type="ECO:0000256" key="9">
    <source>
        <dbReference type="ARBA" id="ARBA00023065"/>
    </source>
</evidence>
<gene>
    <name evidence="20" type="ORF">ENR15_13925</name>
</gene>
<keyword evidence="9" id="KW-0406">Ion transport</keyword>
<dbReference type="Gene3D" id="3.10.560.10">
    <property type="entry name" value="Outer membrane lipoprotein wza domain like"/>
    <property type="match status" value="4"/>
</dbReference>
<evidence type="ECO:0000256" key="4">
    <source>
        <dbReference type="ARBA" id="ARBA00022452"/>
    </source>
</evidence>
<dbReference type="InterPro" id="IPR003715">
    <property type="entry name" value="Poly_export_N"/>
</dbReference>
<keyword evidence="13" id="KW-0998">Cell outer membrane</keyword>
<evidence type="ECO:0000256" key="13">
    <source>
        <dbReference type="ARBA" id="ARBA00023237"/>
    </source>
</evidence>
<evidence type="ECO:0000256" key="5">
    <source>
        <dbReference type="ARBA" id="ARBA00022597"/>
    </source>
</evidence>
<feature type="domain" description="SLBB" evidence="19">
    <location>
        <begin position="202"/>
        <end position="285"/>
    </location>
</feature>
<dbReference type="AlphaFoldDB" id="A0A7C3VR50"/>
<feature type="domain" description="SLBB" evidence="19">
    <location>
        <begin position="314"/>
        <end position="400"/>
    </location>
</feature>
<dbReference type="Gene3D" id="3.30.1950.10">
    <property type="entry name" value="wza like domain"/>
    <property type="match status" value="1"/>
</dbReference>
<dbReference type="InterPro" id="IPR054765">
    <property type="entry name" value="SLBB_dom"/>
</dbReference>
<evidence type="ECO:0000256" key="12">
    <source>
        <dbReference type="ARBA" id="ARBA00023139"/>
    </source>
</evidence>
<evidence type="ECO:0000256" key="1">
    <source>
        <dbReference type="ARBA" id="ARBA00004571"/>
    </source>
</evidence>
<evidence type="ECO:0008006" key="21">
    <source>
        <dbReference type="Google" id="ProtNLM"/>
    </source>
</evidence>
<comment type="caution">
    <text evidence="20">The sequence shown here is derived from an EMBL/GenBank/DDBJ whole genome shotgun (WGS) entry which is preliminary data.</text>
</comment>
<evidence type="ECO:0000256" key="2">
    <source>
        <dbReference type="ARBA" id="ARBA00009450"/>
    </source>
</evidence>
<evidence type="ECO:0000256" key="11">
    <source>
        <dbReference type="ARBA" id="ARBA00023136"/>
    </source>
</evidence>
<comment type="similarity">
    <text evidence="2">Belongs to the BexD/CtrA/VexA family.</text>
</comment>
<evidence type="ECO:0000256" key="15">
    <source>
        <dbReference type="SAM" id="MobiDB-lite"/>
    </source>
</evidence>
<reference evidence="20" key="1">
    <citation type="journal article" date="2020" name="mSystems">
        <title>Genome- and Community-Level Interaction Insights into Carbon Utilization and Element Cycling Functions of Hydrothermarchaeota in Hydrothermal Sediment.</title>
        <authorList>
            <person name="Zhou Z."/>
            <person name="Liu Y."/>
            <person name="Xu W."/>
            <person name="Pan J."/>
            <person name="Luo Z.H."/>
            <person name="Li M."/>
        </authorList>
    </citation>
    <scope>NUCLEOTIDE SEQUENCE [LARGE SCALE GENOMIC DNA]</scope>
    <source>
        <strain evidence="20">SpSt-374</strain>
    </source>
</reference>
<feature type="region of interest" description="Disordered" evidence="15">
    <location>
        <begin position="1"/>
        <end position="39"/>
    </location>
</feature>
<dbReference type="GO" id="GO:0006811">
    <property type="term" value="P:monoatomic ion transport"/>
    <property type="evidence" value="ECO:0007669"/>
    <property type="project" value="UniProtKB-KW"/>
</dbReference>
<feature type="domain" description="Soluble ligand binding" evidence="18">
    <location>
        <begin position="471"/>
        <end position="505"/>
    </location>
</feature>
<dbReference type="GO" id="GO:0015288">
    <property type="term" value="F:porin activity"/>
    <property type="evidence" value="ECO:0007669"/>
    <property type="project" value="UniProtKB-KW"/>
</dbReference>
<name>A0A7C3VR50_9CYAN</name>
<accession>A0A7C3VR50</accession>
<feature type="domain" description="Soluble ligand binding" evidence="18">
    <location>
        <begin position="559"/>
        <end position="609"/>
    </location>
</feature>
<keyword evidence="10" id="KW-0626">Porin</keyword>
<keyword evidence="4" id="KW-1134">Transmembrane beta strand</keyword>
<proteinExistence type="inferred from homology"/>
<evidence type="ECO:0000256" key="10">
    <source>
        <dbReference type="ARBA" id="ARBA00023114"/>
    </source>
</evidence>
<keyword evidence="6 16" id="KW-0812">Transmembrane</keyword>
<keyword evidence="7" id="KW-0732">Signal</keyword>
<organism evidence="20">
    <name type="scientific">Planktothricoides sp. SpSt-374</name>
    <dbReference type="NCBI Taxonomy" id="2282167"/>
    <lineage>
        <taxon>Bacteria</taxon>
        <taxon>Bacillati</taxon>
        <taxon>Cyanobacteriota</taxon>
        <taxon>Cyanophyceae</taxon>
        <taxon>Oscillatoriophycideae</taxon>
        <taxon>Oscillatoriales</taxon>
        <taxon>Oscillatoriaceae</taxon>
        <taxon>Planktothricoides</taxon>
    </lineage>
</organism>
<feature type="compositionally biased region" description="Basic and acidic residues" evidence="15">
    <location>
        <begin position="28"/>
        <end position="39"/>
    </location>
</feature>
<dbReference type="Pfam" id="PF10531">
    <property type="entry name" value="SLBB"/>
    <property type="match status" value="2"/>
</dbReference>
<feature type="domain" description="Polysaccharide export protein N-terminal" evidence="17">
    <location>
        <begin position="118"/>
        <end position="189"/>
    </location>
</feature>
<evidence type="ECO:0000313" key="20">
    <source>
        <dbReference type="EMBL" id="HGG01711.1"/>
    </source>
</evidence>
<dbReference type="Pfam" id="PF02563">
    <property type="entry name" value="Poly_export"/>
    <property type="match status" value="1"/>
</dbReference>
<evidence type="ECO:0000256" key="6">
    <source>
        <dbReference type="ARBA" id="ARBA00022692"/>
    </source>
</evidence>
<evidence type="ECO:0000256" key="14">
    <source>
        <dbReference type="ARBA" id="ARBA00023288"/>
    </source>
</evidence>
<dbReference type="PANTHER" id="PTHR33619">
    <property type="entry name" value="POLYSACCHARIDE EXPORT PROTEIN GFCE-RELATED"/>
    <property type="match status" value="1"/>
</dbReference>
<evidence type="ECO:0000256" key="3">
    <source>
        <dbReference type="ARBA" id="ARBA00022448"/>
    </source>
</evidence>
<comment type="subcellular location">
    <subcellularLocation>
        <location evidence="1">Cell outer membrane</location>
        <topology evidence="1">Multi-pass membrane protein</topology>
    </subcellularLocation>
</comment>
<dbReference type="Pfam" id="PF22461">
    <property type="entry name" value="SLBB_2"/>
    <property type="match status" value="2"/>
</dbReference>
<keyword evidence="3" id="KW-0813">Transport</keyword>
<evidence type="ECO:0000259" key="18">
    <source>
        <dbReference type="Pfam" id="PF10531"/>
    </source>
</evidence>
<sequence>MKDWRPMAPKIASKNFGERHHLGSTRGPRQDARGCPGERKYPYIPQSPPISPPLLSALRNLCTSVVLLPSLMLPINAVSPVMAQQLRFESPNGGQNLGSNTGSSCTGGIPATALRGTGEAYTLGSGDRIQIDIFNVPEYSGENGRYQVLVDGTINMPLIGKVSVLGLTIDQTANQLRRAYRDYLQRPELLTVKLLGTRPLQIGIAGEVNRPGSYTIAISTDTEVRLPTLTRAIQLGGGITQAADIRCIILTRPQIGKVTIDLTDLLQLGDLSKDITLRDGDTIFVPTNTSFDALERRELATASVAGDPTQPVNIVVVGEVTKPGSYTITRVDENGGLLTITRALQAAGGVTLSAEIGQLQVIRRPKAGPPQNLQVNLRELLYRGDLSQDIILQQGDTILVPTAANPNPAEANLLATANFAADTSRPLNIAVVGEVNRPGTYTVAGGDVRATLTQENLTAADSEGRITGLPTVTRAIKIAGGITAEADIREIRVLRQPKSGPVQTITVNLWELLETGDLSRDIILQQGDTISVPTATNIDLAEAPQLATASFSPNSISINVVGQVVRPGLVQLAPNSSLNQALLAVGGFDNSRAETKEVELIRLNPNGTVFRQVVPVDFAQGLDEETNPTLRHNDVIVVNRSGLTRTRDTLGKVGGTIGAVASPIFSLFGFIRFFSIF</sequence>
<evidence type="ECO:0000256" key="7">
    <source>
        <dbReference type="ARBA" id="ARBA00022729"/>
    </source>
</evidence>
<dbReference type="EMBL" id="DSPX01000138">
    <property type="protein sequence ID" value="HGG01711.1"/>
    <property type="molecule type" value="Genomic_DNA"/>
</dbReference>
<keyword evidence="16" id="KW-1133">Transmembrane helix</keyword>
<dbReference type="InterPro" id="IPR019554">
    <property type="entry name" value="Soluble_ligand-bd"/>
</dbReference>
<keyword evidence="11 16" id="KW-0472">Membrane</keyword>
<keyword evidence="8" id="KW-0625">Polysaccharide transport</keyword>
<evidence type="ECO:0000256" key="8">
    <source>
        <dbReference type="ARBA" id="ARBA00023047"/>
    </source>
</evidence>
<keyword evidence="12" id="KW-0564">Palmitate</keyword>
<protein>
    <recommendedName>
        <fullName evidence="21">Polysaccharide export protein</fullName>
    </recommendedName>
</protein>
<dbReference type="GO" id="GO:0046930">
    <property type="term" value="C:pore complex"/>
    <property type="evidence" value="ECO:0007669"/>
    <property type="project" value="UniProtKB-KW"/>
</dbReference>
<feature type="transmembrane region" description="Helical" evidence="16">
    <location>
        <begin position="653"/>
        <end position="674"/>
    </location>
</feature>
<dbReference type="GO" id="GO:0009279">
    <property type="term" value="C:cell outer membrane"/>
    <property type="evidence" value="ECO:0007669"/>
    <property type="project" value="UniProtKB-SubCell"/>
</dbReference>
<dbReference type="InterPro" id="IPR049712">
    <property type="entry name" value="Poly_export"/>
</dbReference>
<dbReference type="PANTHER" id="PTHR33619:SF3">
    <property type="entry name" value="POLYSACCHARIDE EXPORT PROTEIN GFCE-RELATED"/>
    <property type="match status" value="1"/>
</dbReference>
<evidence type="ECO:0000259" key="19">
    <source>
        <dbReference type="Pfam" id="PF22461"/>
    </source>
</evidence>
<dbReference type="GO" id="GO:0015159">
    <property type="term" value="F:polysaccharide transmembrane transporter activity"/>
    <property type="evidence" value="ECO:0007669"/>
    <property type="project" value="InterPro"/>
</dbReference>
<keyword evidence="14" id="KW-0449">Lipoprotein</keyword>